<evidence type="ECO:0000256" key="1">
    <source>
        <dbReference type="SAM" id="MobiDB-lite"/>
    </source>
</evidence>
<reference evidence="2" key="1">
    <citation type="journal article" date="2020" name="Stud. Mycol.">
        <title>101 Dothideomycetes genomes: a test case for predicting lifestyles and emergence of pathogens.</title>
        <authorList>
            <person name="Haridas S."/>
            <person name="Albert R."/>
            <person name="Binder M."/>
            <person name="Bloem J."/>
            <person name="Labutti K."/>
            <person name="Salamov A."/>
            <person name="Andreopoulos B."/>
            <person name="Baker S."/>
            <person name="Barry K."/>
            <person name="Bills G."/>
            <person name="Bluhm B."/>
            <person name="Cannon C."/>
            <person name="Castanera R."/>
            <person name="Culley D."/>
            <person name="Daum C."/>
            <person name="Ezra D."/>
            <person name="Gonzalez J."/>
            <person name="Henrissat B."/>
            <person name="Kuo A."/>
            <person name="Liang C."/>
            <person name="Lipzen A."/>
            <person name="Lutzoni F."/>
            <person name="Magnuson J."/>
            <person name="Mondo S."/>
            <person name="Nolan M."/>
            <person name="Ohm R."/>
            <person name="Pangilinan J."/>
            <person name="Park H.-J."/>
            <person name="Ramirez L."/>
            <person name="Alfaro M."/>
            <person name="Sun H."/>
            <person name="Tritt A."/>
            <person name="Yoshinaga Y."/>
            <person name="Zwiers L.-H."/>
            <person name="Turgeon B."/>
            <person name="Goodwin S."/>
            <person name="Spatafora J."/>
            <person name="Crous P."/>
            <person name="Grigoriev I."/>
        </authorList>
    </citation>
    <scope>NUCLEOTIDE SEQUENCE</scope>
    <source>
        <strain evidence="2">CBS 122681</strain>
    </source>
</reference>
<evidence type="ECO:0000313" key="2">
    <source>
        <dbReference type="EMBL" id="KAF2656574.1"/>
    </source>
</evidence>
<keyword evidence="3" id="KW-1185">Reference proteome</keyword>
<dbReference type="EMBL" id="MU004334">
    <property type="protein sequence ID" value="KAF2656574.1"/>
    <property type="molecule type" value="Genomic_DNA"/>
</dbReference>
<organism evidence="2 3">
    <name type="scientific">Lophiostoma macrostomum CBS 122681</name>
    <dbReference type="NCBI Taxonomy" id="1314788"/>
    <lineage>
        <taxon>Eukaryota</taxon>
        <taxon>Fungi</taxon>
        <taxon>Dikarya</taxon>
        <taxon>Ascomycota</taxon>
        <taxon>Pezizomycotina</taxon>
        <taxon>Dothideomycetes</taxon>
        <taxon>Pleosporomycetidae</taxon>
        <taxon>Pleosporales</taxon>
        <taxon>Lophiostomataceae</taxon>
        <taxon>Lophiostoma</taxon>
    </lineage>
</organism>
<dbReference type="AlphaFoldDB" id="A0A6A6TD62"/>
<evidence type="ECO:0000313" key="3">
    <source>
        <dbReference type="Proteomes" id="UP000799324"/>
    </source>
</evidence>
<name>A0A6A6TD62_9PLEO</name>
<gene>
    <name evidence="2" type="ORF">K491DRAFT_744287</name>
</gene>
<accession>A0A6A6TD62</accession>
<proteinExistence type="predicted"/>
<sequence length="188" mass="21643">MSSVTADDDTSSPMTHLDVRPNKRGHFATRKLIDPWDEISLILEALHFDHSCIPNRPGEFKQKWDLHRECPTYRLVDKAEENDDNTRRTLKENFKQLDVVRGMATKKANLLSNIARDFKTGREITGATALLECARRSFRLFDSDPCALPQFTRPPERGNPVGRPVPRRVQNLFQHRRTHVRGSERSVG</sequence>
<protein>
    <submittedName>
        <fullName evidence="2">Uncharacterized protein</fullName>
    </submittedName>
</protein>
<feature type="compositionally biased region" description="Acidic residues" evidence="1">
    <location>
        <begin position="1"/>
        <end position="10"/>
    </location>
</feature>
<dbReference type="Proteomes" id="UP000799324">
    <property type="component" value="Unassembled WGS sequence"/>
</dbReference>
<feature type="region of interest" description="Disordered" evidence="1">
    <location>
        <begin position="1"/>
        <end position="20"/>
    </location>
</feature>